<reference evidence="5" key="2">
    <citation type="submission" date="2013-03" db="EMBL/GenBank/DDBJ databases">
        <title>The Genome Sequence of Oribacterium sp. ACB1.</title>
        <authorList>
            <consortium name="The Broad Institute Genomics Platform"/>
            <consortium name="The Broad Institute Genome Sequencing Center for Infectious Disease"/>
            <person name="Earl A."/>
            <person name="Ward D."/>
            <person name="Feldgarden M."/>
            <person name="Gevers D."/>
            <person name="Sizova M."/>
            <person name="Hazen A."/>
            <person name="Epstein S."/>
            <person name="Walker B."/>
            <person name="Young S."/>
            <person name="Zeng Q."/>
            <person name="Gargeya S."/>
            <person name="Fitzgerald M."/>
            <person name="Haas B."/>
            <person name="Abouelleil A."/>
            <person name="Allen A.W."/>
            <person name="Alvarado L."/>
            <person name="Arachchi H.M."/>
            <person name="Berlin A.M."/>
            <person name="Chapman S.B."/>
            <person name="Gainer-Dewar J."/>
            <person name="Goldberg J."/>
            <person name="Griggs A."/>
            <person name="Gujja S."/>
            <person name="Hansen M."/>
            <person name="Howarth C."/>
            <person name="Imamovic A."/>
            <person name="Ireland A."/>
            <person name="Larimer J."/>
            <person name="McCowan C."/>
            <person name="Murphy C."/>
            <person name="Pearson M."/>
            <person name="Poon T.W."/>
            <person name="Priest M."/>
            <person name="Roberts A."/>
            <person name="Saif S."/>
            <person name="Shea T."/>
            <person name="Sisk P."/>
            <person name="Sykes S."/>
            <person name="Wortman J."/>
            <person name="Nusbaum C."/>
            <person name="Birren B."/>
        </authorList>
    </citation>
    <scope>NUCLEOTIDE SEQUENCE [LARGE SCALE GENOMIC DNA]</scope>
    <source>
        <strain evidence="5">ACB1</strain>
    </source>
</reference>
<evidence type="ECO:0000313" key="5">
    <source>
        <dbReference type="EMBL" id="EHL09743.1"/>
    </source>
</evidence>
<feature type="region of interest" description="Disordered" evidence="1">
    <location>
        <begin position="2710"/>
        <end position="2747"/>
    </location>
</feature>
<feature type="region of interest" description="Disordered" evidence="1">
    <location>
        <begin position="172"/>
        <end position="197"/>
    </location>
</feature>
<feature type="domain" description="SpaA-like prealbumin fold" evidence="4">
    <location>
        <begin position="1554"/>
        <end position="1609"/>
    </location>
</feature>
<name>G9WQT3_9FIRM</name>
<feature type="signal peptide" evidence="2">
    <location>
        <begin position="1"/>
        <end position="22"/>
    </location>
</feature>
<feature type="compositionally biased region" description="Low complexity" evidence="1">
    <location>
        <begin position="101"/>
        <end position="112"/>
    </location>
</feature>
<evidence type="ECO:0000313" key="6">
    <source>
        <dbReference type="Proteomes" id="UP000018461"/>
    </source>
</evidence>
<evidence type="ECO:0000259" key="3">
    <source>
        <dbReference type="Pfam" id="PF05737"/>
    </source>
</evidence>
<gene>
    <name evidence="5" type="ORF">HMPREF9625_01716</name>
</gene>
<dbReference type="Gene3D" id="2.60.40.740">
    <property type="match status" value="2"/>
</dbReference>
<accession>G9WQT3</accession>
<feature type="domain" description="Collagen binding" evidence="3">
    <location>
        <begin position="653"/>
        <end position="770"/>
    </location>
</feature>
<sequence length="2899" mass="322642">MKRTFSLFLALLIVFQSIIAVGEEQIPALKSKKENQSFTFSTLTGEEKSGETFVGESGNGGSVFSFDGNESVSGAGGESFIQELYQGIDCEAERQEENAERQSSASEMEPASPSYFEVNKKKVFSYADEEVSVKATLSIPESLPKGIVFLVRPIREEERPEQYSAYTEALKEHKEKEISETEDLGEESDSEEEQNAFSPKELRLYDIGFFLEEEKSGEYQEIEPNKGTVEIEFTLKQPLEGDGELQAAHLPIKEEKREDGISTLDILDVTKEDVEVEELLVKERKKRFGSKRESLEFSLDSFSPLAIWKGKTSGSDRIKAEVDFSLGEIKGGFFGGSGYEAFTPTLSADGKEKKWELNGGSYSPLDLEKLRMSFGMKFKDWPRTCKKGDKIVFTFPEPFIAVGNDFSTANLPEKKDSYLDDIRTDENKLLWKSAFRNNAEGRAELELEFGKGIEDPDLDVDEAIANIFLHFKMDHSKWNEESDGFSSEIELPKMKHILHFPRLPELISGVKKTAIPHLDRGKIEWKIEVGTESKGVRLNGLTITDSFNETEQKLISAKWNSTSVLDIKNELVRTESGGRTHYSYTFPPASDSIIRAPQTLTFTTGLKRVVFEDPYPSHIQNTVRLSHEDPTKLDPDPLKTSSTAEQIVEKVILKKEGQQISGNRVRWKINFNKNNARVYKATVVDELSSGLTLDEVKGITIENLGDGIEEKVNLKASNPSGSFTQLEGGGAQTVSYEVENTASGSNLKIHFAEDFQQAYQISFETKVDESSPLVPVGGGSPKKGVKNTARVKVSYPTAEGDGPSEVPVPPSVTTVPFETAFLEKKTYGVNKKKALLSWVLESSTKGEDYEKAIIEDTIASDSNLHDLYIKYGNTEVFSGRKNAPFFATMQTETILGEDHQPMADISVQYIPNASTDGGKLWIQIIRRYDSAENLKLSNLHIDYQTKAEYYIGHNENHNYVNSATIKLYEHETDPDTHPLHEKTVSKVQSLQNKLLKKEVKSFYRDGDKRAFFHFKITANEDQYDSLANVKLEDDLNGIFFYKEGDVIKPLDSRYFTITDGSDPDHPTRALIKGATDNAVPPSEMTIDNTHHKVKVELGSSLKDVLELNIYAYLNEDGQALLFKKPITSVDDLESVEIFVKNKATLDSTTFPQSQVPPLTNTTVEVTKEGSGTAENLRNEILKKSGKQGEGDEANSIEWSVLINPMGAKLKDRVVLADVIPDGLHLDYSSVKLYKTTHKPGSTELYENASDPGVVELPQSPETDITGWYKERLRNFIPDTLHPGEPDKLQTTLKVTLPKDTTDTYLLKYTTVLRVNNRAEMKETKNAISVESGKSSSSCIVKIEDFEFTSAGSRVRFNMKKADALSRNVVLPGARYGLFLASDKNKLTETATVEQLQGLAEDLQISNSKGNIRFMGKRNENYYVMEILPPKGYARDTTVYGPYSIKGSESGTKNIVPMVGETKKADIFIDVREQKGYKVGTVKVKKTFESANSDLPNPYQKGVSAGNRDGLKAEFKLSIYPEGVIDDKKAVQVKLKSGLTEGEYIYDGKVETEADKKNVSTTASALGIAGLQFSELPWGLYKLEETATAEGYFIMNPSSITFEVKKDKDTSGTGSPADILYTGVRDGDKIVLSNKPTIFQFQKKIDAADSLSGSKFRLYGKKGDFLGDPVKGAFLGNGSAYGLTEAGEEAYIPITGEVLESTTGFSLEGVLKSGYEYKLIEENAPKGYQIGVKQGGIFRLKKDGSGLEFVGASGNEGGIFEIKMIGNVGTLVLKNSPTKFTFTEVDQYENTVLHSEFKLYEADSHGEKLSATALTTWTNTGSNTHELSKLHADAYYRLERTNQSVLYEKNHPTNDYYLFQISHDGKELKEVSGISGTKNISGDIVKEGANKNKELKIKATRILAHASLIKLDREPKTVGGTDYAKLKGAKFKLYQVKDSGKYDKAKALDVHANKLKDSAAPDYDYTALDGRLETDDIFLAELTSDENGVISTKTLAAGLTHKTYSEAGNQEEKDKENRKVSIRDGLPLGVYYFMEETSPTGYTVEQETVAGVKKNKKYVFVITKDDLAGTGEKKTVKACSFKEKIGLENGNPPGASGDEVGIAKNSRIPGKLKILKVDDFDHSVKLNGAKFGLYKDNAATIPVEKAGTAVVGITGVGGNQGELIFDGLDWYQDYYIKELIEPHGYLLDLNDDGTPSVYGPFRFLAEKTEIQETRTNAVNGVQILHSAIDPLLSYSEEDKKKEHWENREKLGGQEFSISGIFNGTTVESTRDYTADADGKKLISGEFLAGKVYTIKEGTNLPNSLRPMKELKFKINNKNQISILSPVPEQNVFKVSGNNLELARERTALQFSVRAEHQERKEKKEILPLYGMSYLISTDPDGLHPISAGTKLTINGERVPAPTHWKSYKVDSFVNAGSIRAKKINGYRPYYEGDISVFGLEREKTYYLHATGFTEDQELRKNLELSPSQLGVYKITVASDSSITMTEESSGAMEAFSFGQHPIFTYRLKTGAISFHTTDFETRKKDIGGQKYALYVKKNWHLSELLKGDKKGEDSIEQASEYPERNARETLNYRGEEYLLQEIFENDLDGNLSIDKLTLSQDYLLLNITEEREYNNPKNEMAFQVVEEDDGTRRIRVLSYGRDARNSARPRYQTAFLKNEDLYIRRPNMDEPLKIYRLMNKEGILGAGEELTQIPVLQWLLYPRESSGGIGSGLGGKRKGVIPGGGSSEIGPGIPILSGGEKGGPGDGTPTVPPIGIDKAGNPIRIDKAKLPPEIVKYIERYGVPKLYSKGEKKETLERIRKKGKQAGGYTKKELEARLAELLGENRELSKEDFEELKLIGEMLGAMRKGKMDIYGRVIPTGDNSNMPGNLSLFLLSAILLEEYWRRDRKRRRKNEITQAS</sequence>
<evidence type="ECO:0000256" key="1">
    <source>
        <dbReference type="SAM" id="MobiDB-lite"/>
    </source>
</evidence>
<feature type="chain" id="PRO_5003528018" description="Gram-positive cocci surface proteins LPxTG domain-containing protein" evidence="2">
    <location>
        <begin position="23"/>
        <end position="2899"/>
    </location>
</feature>
<evidence type="ECO:0000259" key="4">
    <source>
        <dbReference type="Pfam" id="PF17802"/>
    </source>
</evidence>
<feature type="compositionally biased region" description="Acidic residues" evidence="1">
    <location>
        <begin position="180"/>
        <end position="194"/>
    </location>
</feature>
<dbReference type="Gene3D" id="2.60.40.10">
    <property type="entry name" value="Immunoglobulins"/>
    <property type="match status" value="5"/>
</dbReference>
<dbReference type="InterPro" id="IPR041033">
    <property type="entry name" value="SpaA_PFL_dom_1"/>
</dbReference>
<dbReference type="Pfam" id="PF17802">
    <property type="entry name" value="SpaA"/>
    <property type="match status" value="2"/>
</dbReference>
<dbReference type="PATRIC" id="fig|796943.3.peg.2189"/>
<protein>
    <recommendedName>
        <fullName evidence="7">Gram-positive cocci surface proteins LPxTG domain-containing protein</fullName>
    </recommendedName>
</protein>
<evidence type="ECO:0008006" key="7">
    <source>
        <dbReference type="Google" id="ProtNLM"/>
    </source>
</evidence>
<dbReference type="InterPro" id="IPR013783">
    <property type="entry name" value="Ig-like_fold"/>
</dbReference>
<reference evidence="5" key="1">
    <citation type="submission" date="2011-08" db="EMBL/GenBank/DDBJ databases">
        <authorList>
            <consortium name="The Broad Institute Genome Sequencing Platform"/>
            <person name="Earl A."/>
            <person name="Ward D."/>
            <person name="Feldgarden M."/>
            <person name="Gevers D."/>
            <person name="Sizova M."/>
            <person name="Hazen A."/>
            <person name="Epstein S."/>
            <person name="Young S.K."/>
            <person name="Zeng Q."/>
            <person name="Gargeya S."/>
            <person name="Fitzgerald M."/>
            <person name="Haas B."/>
            <person name="Abouelleil A."/>
            <person name="Alvarado L."/>
            <person name="Arachchi H.M."/>
            <person name="Berlin A."/>
            <person name="Brown A."/>
            <person name="Chapman S.B."/>
            <person name="Chen Z."/>
            <person name="Dunbar C."/>
            <person name="Freedman E."/>
            <person name="Gearin G."/>
            <person name="Gellesch M."/>
            <person name="Goldberg J."/>
            <person name="Griggs A."/>
            <person name="Gujja S."/>
            <person name="Heiman D."/>
            <person name="Howarth C."/>
            <person name="Larson L."/>
            <person name="Lui A."/>
            <person name="MacDonald P.J.P."/>
            <person name="Montmayeur A."/>
            <person name="Murphy C."/>
            <person name="Neiman D."/>
            <person name="Pearson M."/>
            <person name="Priest M."/>
            <person name="Roberts A."/>
            <person name="Saif S."/>
            <person name="Shea T."/>
            <person name="Shenoy N."/>
            <person name="Sisk P."/>
            <person name="Stolte C."/>
            <person name="Sykes S."/>
            <person name="Wortman J."/>
            <person name="Nusbaum C."/>
            <person name="Birren B."/>
        </authorList>
    </citation>
    <scope>NUCLEOTIDE SEQUENCE</scope>
    <source>
        <strain evidence="5">ACB1</strain>
    </source>
</reference>
<dbReference type="Proteomes" id="UP000018461">
    <property type="component" value="Unassembled WGS sequence"/>
</dbReference>
<feature type="compositionally biased region" description="Low complexity" evidence="1">
    <location>
        <begin position="2727"/>
        <end position="2737"/>
    </location>
</feature>
<dbReference type="EMBL" id="AFZC02000002">
    <property type="protein sequence ID" value="EHL09743.1"/>
    <property type="molecule type" value="Genomic_DNA"/>
</dbReference>
<dbReference type="STRING" id="796943.HMPREF9625_01716"/>
<keyword evidence="6" id="KW-1185">Reference proteome</keyword>
<feature type="domain" description="SpaA-like prealbumin fold" evidence="4">
    <location>
        <begin position="2109"/>
        <end position="2187"/>
    </location>
</feature>
<organism evidence="5 6">
    <name type="scientific">Oribacterium parvum ACB1</name>
    <dbReference type="NCBI Taxonomy" id="796943"/>
    <lineage>
        <taxon>Bacteria</taxon>
        <taxon>Bacillati</taxon>
        <taxon>Bacillota</taxon>
        <taxon>Clostridia</taxon>
        <taxon>Lachnospirales</taxon>
        <taxon>Lachnospiraceae</taxon>
        <taxon>Oribacterium</taxon>
    </lineage>
</organism>
<dbReference type="Pfam" id="PF05737">
    <property type="entry name" value="Collagen_bind"/>
    <property type="match status" value="1"/>
</dbReference>
<comment type="caution">
    <text evidence="5">The sequence shown here is derived from an EMBL/GenBank/DDBJ whole genome shotgun (WGS) entry which is preliminary data.</text>
</comment>
<proteinExistence type="predicted"/>
<dbReference type="InterPro" id="IPR008966">
    <property type="entry name" value="Adhesion_dom_sf"/>
</dbReference>
<dbReference type="SUPFAM" id="SSF49401">
    <property type="entry name" value="Bacterial adhesins"/>
    <property type="match status" value="2"/>
</dbReference>
<dbReference type="InterPro" id="IPR008456">
    <property type="entry name" value="Collagen-bd_dom"/>
</dbReference>
<keyword evidence="2" id="KW-0732">Signal</keyword>
<dbReference type="RefSeq" id="WP_009535555.1">
    <property type="nucleotide sequence ID" value="NZ_KE148312.1"/>
</dbReference>
<dbReference type="HOGENOM" id="CLU_226866_0_0_9"/>
<evidence type="ECO:0000256" key="2">
    <source>
        <dbReference type="SAM" id="SignalP"/>
    </source>
</evidence>
<dbReference type="GO" id="GO:0005518">
    <property type="term" value="F:collagen binding"/>
    <property type="evidence" value="ECO:0007669"/>
    <property type="project" value="InterPro"/>
</dbReference>
<feature type="region of interest" description="Disordered" evidence="1">
    <location>
        <begin position="93"/>
        <end position="112"/>
    </location>
</feature>